<dbReference type="Pfam" id="PF03382">
    <property type="entry name" value="DUF285"/>
    <property type="match status" value="1"/>
</dbReference>
<keyword evidence="5" id="KW-1185">Reference proteome</keyword>
<feature type="chain" id="PRO_5040436517" description="Secretion system C-terminal sorting domain-containing protein" evidence="2">
    <location>
        <begin position="20"/>
        <end position="487"/>
    </location>
</feature>
<feature type="domain" description="Secretion system C-terminal sorting" evidence="3">
    <location>
        <begin position="419"/>
        <end position="485"/>
    </location>
</feature>
<evidence type="ECO:0000256" key="1">
    <source>
        <dbReference type="ARBA" id="ARBA00022729"/>
    </source>
</evidence>
<evidence type="ECO:0000256" key="2">
    <source>
        <dbReference type="SAM" id="SignalP"/>
    </source>
</evidence>
<proteinExistence type="predicted"/>
<evidence type="ECO:0000313" key="5">
    <source>
        <dbReference type="Proteomes" id="UP000662618"/>
    </source>
</evidence>
<organism evidence="4 5">
    <name type="scientific">Chryseobacterium aquaeductus</name>
    <dbReference type="NCBI Taxonomy" id="2675056"/>
    <lineage>
        <taxon>Bacteria</taxon>
        <taxon>Pseudomonadati</taxon>
        <taxon>Bacteroidota</taxon>
        <taxon>Flavobacteriia</taxon>
        <taxon>Flavobacteriales</taxon>
        <taxon>Weeksellaceae</taxon>
        <taxon>Chryseobacterium group</taxon>
        <taxon>Chryseobacterium</taxon>
    </lineage>
</organism>
<dbReference type="NCBIfam" id="TIGR02167">
    <property type="entry name" value="Liste_lipo_26"/>
    <property type="match status" value="4"/>
</dbReference>
<name>A0A9N8MPR5_9FLAO</name>
<accession>A0A9N8MPR5</accession>
<keyword evidence="1 2" id="KW-0732">Signal</keyword>
<dbReference type="Pfam" id="PF18962">
    <property type="entry name" value="Por_Secre_tail"/>
    <property type="match status" value="1"/>
</dbReference>
<sequence length="487" mass="54707">MKNFLLIIICILFFQVTQAQDNFITVWKPSNTSTLSNNAIPYVSNSNQIWFPGRGNNFTVQWEEVGFPMHNGVINNVTSSVNFLIDFGTPMNANPNNATYTVSIENGSGNFTDIKFGEDNSTVSLPVPIYYNNGDAAKLLQVSQWRTTAWSTFEYAFAKCQNMDVTATDIPNLSNVTNMSYMFVFCNNLIANATINNWNTSNVTNMRYLFSTDGPFNQPVGNWDVSNVTDMGWMFHFLYNFNQPLSNWNTANVTKMDHMFHGCVNFNQPLNNWDTSNVTDMNTMLATATSFNQNLSNWNVSSVIDFSGTFSGATSFNQNLGMWTVNSMAYANGMLANTGLNCQNYDNTLYGWRMNPATPNNIVLGLVAPLKYSNLLATDARNYLINTKGWTITGDSYDGECESSILATNDTETKSLFQIYPNPATHSIFIKSKEKIKYAEISDASGRVVSRVSNPKEEINIQQLPKGNYFLKIETENKKSTLKFIKN</sequence>
<dbReference type="EMBL" id="CAJIMS010000001">
    <property type="protein sequence ID" value="CAD7811527.1"/>
    <property type="molecule type" value="Genomic_DNA"/>
</dbReference>
<dbReference type="InterPro" id="IPR011889">
    <property type="entry name" value="Liste_lipo_26"/>
</dbReference>
<dbReference type="Proteomes" id="UP000662618">
    <property type="component" value="Unassembled WGS sequence"/>
</dbReference>
<feature type="signal peptide" evidence="2">
    <location>
        <begin position="1"/>
        <end position="19"/>
    </location>
</feature>
<comment type="caution">
    <text evidence="4">The sequence shown here is derived from an EMBL/GenBank/DDBJ whole genome shotgun (WGS) entry which is preliminary data.</text>
</comment>
<dbReference type="NCBIfam" id="TIGR04183">
    <property type="entry name" value="Por_Secre_tail"/>
    <property type="match status" value="1"/>
</dbReference>
<dbReference type="InterPro" id="IPR005046">
    <property type="entry name" value="DUF285"/>
</dbReference>
<dbReference type="AlphaFoldDB" id="A0A9N8MPR5"/>
<gene>
    <name evidence="4" type="ORF">CHRY9390_02371</name>
</gene>
<protein>
    <recommendedName>
        <fullName evidence="3">Secretion system C-terminal sorting domain-containing protein</fullName>
    </recommendedName>
</protein>
<dbReference type="RefSeq" id="WP_162088644.1">
    <property type="nucleotide sequence ID" value="NZ_CAJIMS010000001.1"/>
</dbReference>
<evidence type="ECO:0000313" key="4">
    <source>
        <dbReference type="EMBL" id="CAD7811527.1"/>
    </source>
</evidence>
<dbReference type="InterPro" id="IPR026444">
    <property type="entry name" value="Secre_tail"/>
</dbReference>
<evidence type="ECO:0000259" key="3">
    <source>
        <dbReference type="Pfam" id="PF18962"/>
    </source>
</evidence>
<reference evidence="4" key="1">
    <citation type="submission" date="2020-12" db="EMBL/GenBank/DDBJ databases">
        <authorList>
            <person name="Rodrigo-Torres L."/>
            <person name="Arahal R. D."/>
            <person name="Lucena T."/>
        </authorList>
    </citation>
    <scope>NUCLEOTIDE SEQUENCE</scope>
    <source>
        <strain evidence="4">CECT 9390</strain>
    </source>
</reference>